<evidence type="ECO:0000313" key="1">
    <source>
        <dbReference type="EMBL" id="KJA28616.1"/>
    </source>
</evidence>
<gene>
    <name evidence="1" type="ORF">HYPSUDRAFT_34065</name>
</gene>
<dbReference type="SUPFAM" id="SSF103196">
    <property type="entry name" value="Roadblock/LC7 domain"/>
    <property type="match status" value="1"/>
</dbReference>
<dbReference type="Gene3D" id="3.30.450.30">
    <property type="entry name" value="Dynein light chain 2a, cytoplasmic"/>
    <property type="match status" value="1"/>
</dbReference>
<keyword evidence="2" id="KW-1185">Reference proteome</keyword>
<accession>A0A0D2PJP9</accession>
<organism evidence="1 2">
    <name type="scientific">Hypholoma sublateritium (strain FD-334 SS-4)</name>
    <dbReference type="NCBI Taxonomy" id="945553"/>
    <lineage>
        <taxon>Eukaryota</taxon>
        <taxon>Fungi</taxon>
        <taxon>Dikarya</taxon>
        <taxon>Basidiomycota</taxon>
        <taxon>Agaricomycotina</taxon>
        <taxon>Agaricomycetes</taxon>
        <taxon>Agaricomycetidae</taxon>
        <taxon>Agaricales</taxon>
        <taxon>Agaricineae</taxon>
        <taxon>Strophariaceae</taxon>
        <taxon>Hypholoma</taxon>
    </lineage>
</organism>
<protein>
    <recommendedName>
        <fullName evidence="3">Roadblock/LAMTOR2 domain-containing protein</fullName>
    </recommendedName>
</protein>
<dbReference type="OrthoDB" id="3201641at2759"/>
<dbReference type="Proteomes" id="UP000054270">
    <property type="component" value="Unassembled WGS sequence"/>
</dbReference>
<dbReference type="OMA" id="DESMEWT"/>
<proteinExistence type="predicted"/>
<sequence length="156" mass="16822">MLMLSSLNGLLSQVLSPPNLHTAVLLSPAGELVSFASQPSRSKDQVRIIVGLCTETWQETKQFGCGMIDSELGRIVVVPIDEFSTGTQQIFPDEHQPLMLLALNATDAVEWEELLVKGKALAGHLSKPLGKYREHITISQSSPTATAAASLAPMRT</sequence>
<dbReference type="EMBL" id="KN817521">
    <property type="protein sequence ID" value="KJA28616.1"/>
    <property type="molecule type" value="Genomic_DNA"/>
</dbReference>
<name>A0A0D2PJP9_HYPSF</name>
<reference evidence="2" key="1">
    <citation type="submission" date="2014-04" db="EMBL/GenBank/DDBJ databases">
        <title>Evolutionary Origins and Diversification of the Mycorrhizal Mutualists.</title>
        <authorList>
            <consortium name="DOE Joint Genome Institute"/>
            <consortium name="Mycorrhizal Genomics Consortium"/>
            <person name="Kohler A."/>
            <person name="Kuo A."/>
            <person name="Nagy L.G."/>
            <person name="Floudas D."/>
            <person name="Copeland A."/>
            <person name="Barry K.W."/>
            <person name="Cichocki N."/>
            <person name="Veneault-Fourrey C."/>
            <person name="LaButti K."/>
            <person name="Lindquist E.A."/>
            <person name="Lipzen A."/>
            <person name="Lundell T."/>
            <person name="Morin E."/>
            <person name="Murat C."/>
            <person name="Riley R."/>
            <person name="Ohm R."/>
            <person name="Sun H."/>
            <person name="Tunlid A."/>
            <person name="Henrissat B."/>
            <person name="Grigoriev I.V."/>
            <person name="Hibbett D.S."/>
            <person name="Martin F."/>
        </authorList>
    </citation>
    <scope>NUCLEOTIDE SEQUENCE [LARGE SCALE GENOMIC DNA]</scope>
    <source>
        <strain evidence="2">FD-334 SS-4</strain>
    </source>
</reference>
<evidence type="ECO:0008006" key="3">
    <source>
        <dbReference type="Google" id="ProtNLM"/>
    </source>
</evidence>
<dbReference type="AlphaFoldDB" id="A0A0D2PJP9"/>
<evidence type="ECO:0000313" key="2">
    <source>
        <dbReference type="Proteomes" id="UP000054270"/>
    </source>
</evidence>
<dbReference type="STRING" id="945553.A0A0D2PJP9"/>